<accession>A0A821M7Z1</accession>
<name>A0A821M7Z1_9BILA</name>
<dbReference type="Proteomes" id="UP000663848">
    <property type="component" value="Unassembled WGS sequence"/>
</dbReference>
<dbReference type="EMBL" id="CAJOBR010004031">
    <property type="protein sequence ID" value="CAF4763444.1"/>
    <property type="molecule type" value="Genomic_DNA"/>
</dbReference>
<protein>
    <submittedName>
        <fullName evidence="1">Uncharacterized protein</fullName>
    </submittedName>
</protein>
<sequence length="59" mass="6406">MNETSNINGSSTGGVCSSCLKEMPLVMTSSSLSRLCSNCITEFIDPQQQFSLPMNNKFP</sequence>
<proteinExistence type="predicted"/>
<gene>
    <name evidence="1" type="ORF">QYT958_LOCUS21755</name>
</gene>
<feature type="non-terminal residue" evidence="1">
    <location>
        <position position="59"/>
    </location>
</feature>
<evidence type="ECO:0000313" key="1">
    <source>
        <dbReference type="EMBL" id="CAF4763444.1"/>
    </source>
</evidence>
<reference evidence="1" key="1">
    <citation type="submission" date="2021-02" db="EMBL/GenBank/DDBJ databases">
        <authorList>
            <person name="Nowell W R."/>
        </authorList>
    </citation>
    <scope>NUCLEOTIDE SEQUENCE</scope>
</reference>
<dbReference type="AlphaFoldDB" id="A0A821M7Z1"/>
<comment type="caution">
    <text evidence="1">The sequence shown here is derived from an EMBL/GenBank/DDBJ whole genome shotgun (WGS) entry which is preliminary data.</text>
</comment>
<evidence type="ECO:0000313" key="2">
    <source>
        <dbReference type="Proteomes" id="UP000663848"/>
    </source>
</evidence>
<organism evidence="1 2">
    <name type="scientific">Rotaria socialis</name>
    <dbReference type="NCBI Taxonomy" id="392032"/>
    <lineage>
        <taxon>Eukaryota</taxon>
        <taxon>Metazoa</taxon>
        <taxon>Spiralia</taxon>
        <taxon>Gnathifera</taxon>
        <taxon>Rotifera</taxon>
        <taxon>Eurotatoria</taxon>
        <taxon>Bdelloidea</taxon>
        <taxon>Philodinida</taxon>
        <taxon>Philodinidae</taxon>
        <taxon>Rotaria</taxon>
    </lineage>
</organism>